<dbReference type="Proteomes" id="UP000593567">
    <property type="component" value="Unassembled WGS sequence"/>
</dbReference>
<protein>
    <submittedName>
        <fullName evidence="1">Uncharacterized protein</fullName>
    </submittedName>
</protein>
<sequence length="71" mass="7836">MSDRAAVNHCVSKELEKFLGYSVLELNCNIHPLDSLAIAFRKTVSTVEAESNVSSELKGSDSVMLSHSEYF</sequence>
<comment type="caution">
    <text evidence="1">The sequence shown here is derived from an EMBL/GenBank/DDBJ whole genome shotgun (WGS) entry which is preliminary data.</text>
</comment>
<organism evidence="1 2">
    <name type="scientific">Bugula neritina</name>
    <name type="common">Brown bryozoan</name>
    <name type="synonym">Sertularia neritina</name>
    <dbReference type="NCBI Taxonomy" id="10212"/>
    <lineage>
        <taxon>Eukaryota</taxon>
        <taxon>Metazoa</taxon>
        <taxon>Spiralia</taxon>
        <taxon>Lophotrochozoa</taxon>
        <taxon>Bryozoa</taxon>
        <taxon>Gymnolaemata</taxon>
        <taxon>Cheilostomatida</taxon>
        <taxon>Flustrina</taxon>
        <taxon>Buguloidea</taxon>
        <taxon>Bugulidae</taxon>
        <taxon>Bugula</taxon>
    </lineage>
</organism>
<evidence type="ECO:0000313" key="2">
    <source>
        <dbReference type="Proteomes" id="UP000593567"/>
    </source>
</evidence>
<evidence type="ECO:0000313" key="1">
    <source>
        <dbReference type="EMBL" id="KAF6031578.1"/>
    </source>
</evidence>
<name>A0A7J7K1U7_BUGNE</name>
<proteinExistence type="predicted"/>
<keyword evidence="2" id="KW-1185">Reference proteome</keyword>
<dbReference type="EMBL" id="VXIV02001588">
    <property type="protein sequence ID" value="KAF6031578.1"/>
    <property type="molecule type" value="Genomic_DNA"/>
</dbReference>
<gene>
    <name evidence="1" type="ORF">EB796_010128</name>
</gene>
<reference evidence="1" key="1">
    <citation type="submission" date="2020-06" db="EMBL/GenBank/DDBJ databases">
        <title>Draft genome of Bugula neritina, a colonial animal packing powerful symbionts and potential medicines.</title>
        <authorList>
            <person name="Rayko M."/>
        </authorList>
    </citation>
    <scope>NUCLEOTIDE SEQUENCE [LARGE SCALE GENOMIC DNA]</scope>
    <source>
        <strain evidence="1">Kwan_BN1</strain>
    </source>
</reference>
<dbReference type="AlphaFoldDB" id="A0A7J7K1U7"/>
<accession>A0A7J7K1U7</accession>